<feature type="transmembrane region" description="Helical" evidence="1">
    <location>
        <begin position="126"/>
        <end position="148"/>
    </location>
</feature>
<keyword evidence="1" id="KW-1133">Transmembrane helix</keyword>
<gene>
    <name evidence="2" type="primary">Dper\GL18443</name>
    <name evidence="2" type="ORF">Dper_GL18443</name>
</gene>
<dbReference type="OrthoDB" id="7880942at2759"/>
<evidence type="ECO:0000256" key="1">
    <source>
        <dbReference type="SAM" id="Phobius"/>
    </source>
</evidence>
<dbReference type="HOGENOM" id="CLU_146932_0_0_1"/>
<evidence type="ECO:0000313" key="2">
    <source>
        <dbReference type="EMBL" id="EDW38665.1"/>
    </source>
</evidence>
<name>B4IRQ6_DROPE</name>
<feature type="transmembrane region" description="Helical" evidence="1">
    <location>
        <begin position="12"/>
        <end position="38"/>
    </location>
</feature>
<evidence type="ECO:0000313" key="3">
    <source>
        <dbReference type="Proteomes" id="UP000008744"/>
    </source>
</evidence>
<dbReference type="AlphaFoldDB" id="B4IRQ6"/>
<reference evidence="2 3" key="1">
    <citation type="journal article" date="2007" name="Nature">
        <title>Evolution of genes and genomes on the Drosophila phylogeny.</title>
        <authorList>
            <consortium name="Drosophila 12 Genomes Consortium"/>
            <person name="Clark A.G."/>
            <person name="Eisen M.B."/>
            <person name="Smith D.R."/>
            <person name="Bergman C.M."/>
            <person name="Oliver B."/>
            <person name="Markow T.A."/>
            <person name="Kaufman T.C."/>
            <person name="Kellis M."/>
            <person name="Gelbart W."/>
            <person name="Iyer V.N."/>
            <person name="Pollard D.A."/>
            <person name="Sackton T.B."/>
            <person name="Larracuente A.M."/>
            <person name="Singh N.D."/>
            <person name="Abad J.P."/>
            <person name="Abt D.N."/>
            <person name="Adryan B."/>
            <person name="Aguade M."/>
            <person name="Akashi H."/>
            <person name="Anderson W.W."/>
            <person name="Aquadro C.F."/>
            <person name="Ardell D.H."/>
            <person name="Arguello R."/>
            <person name="Artieri C.G."/>
            <person name="Barbash D.A."/>
            <person name="Barker D."/>
            <person name="Barsanti P."/>
            <person name="Batterham P."/>
            <person name="Batzoglou S."/>
            <person name="Begun D."/>
            <person name="Bhutkar A."/>
            <person name="Blanco E."/>
            <person name="Bosak S.A."/>
            <person name="Bradley R.K."/>
            <person name="Brand A.D."/>
            <person name="Brent M.R."/>
            <person name="Brooks A.N."/>
            <person name="Brown R.H."/>
            <person name="Butlin R.K."/>
            <person name="Caggese C."/>
            <person name="Calvi B.R."/>
            <person name="Bernardo de Carvalho A."/>
            <person name="Caspi A."/>
            <person name="Castrezana S."/>
            <person name="Celniker S.E."/>
            <person name="Chang J.L."/>
            <person name="Chapple C."/>
            <person name="Chatterji S."/>
            <person name="Chinwalla A."/>
            <person name="Civetta A."/>
            <person name="Clifton S.W."/>
            <person name="Comeron J.M."/>
            <person name="Costello J.C."/>
            <person name="Coyne J.A."/>
            <person name="Daub J."/>
            <person name="David R.G."/>
            <person name="Delcher A.L."/>
            <person name="Delehaunty K."/>
            <person name="Do C.B."/>
            <person name="Ebling H."/>
            <person name="Edwards K."/>
            <person name="Eickbush T."/>
            <person name="Evans J.D."/>
            <person name="Filipski A."/>
            <person name="Findeiss S."/>
            <person name="Freyhult E."/>
            <person name="Fulton L."/>
            <person name="Fulton R."/>
            <person name="Garcia A.C."/>
            <person name="Gardiner A."/>
            <person name="Garfield D.A."/>
            <person name="Garvin B.E."/>
            <person name="Gibson G."/>
            <person name="Gilbert D."/>
            <person name="Gnerre S."/>
            <person name="Godfrey J."/>
            <person name="Good R."/>
            <person name="Gotea V."/>
            <person name="Gravely B."/>
            <person name="Greenberg A.J."/>
            <person name="Griffiths-Jones S."/>
            <person name="Gross S."/>
            <person name="Guigo R."/>
            <person name="Gustafson E.A."/>
            <person name="Haerty W."/>
            <person name="Hahn M.W."/>
            <person name="Halligan D.L."/>
            <person name="Halpern A.L."/>
            <person name="Halter G.M."/>
            <person name="Han M.V."/>
            <person name="Heger A."/>
            <person name="Hillier L."/>
            <person name="Hinrichs A.S."/>
            <person name="Holmes I."/>
            <person name="Hoskins R.A."/>
            <person name="Hubisz M.J."/>
            <person name="Hultmark D."/>
            <person name="Huntley M.A."/>
            <person name="Jaffe D.B."/>
            <person name="Jagadeeshan S."/>
            <person name="Jeck W.R."/>
            <person name="Johnson J."/>
            <person name="Jones C.D."/>
            <person name="Jordan W.C."/>
            <person name="Karpen G.H."/>
            <person name="Kataoka E."/>
            <person name="Keightley P.D."/>
            <person name="Kheradpour P."/>
            <person name="Kirkness E.F."/>
            <person name="Koerich L.B."/>
            <person name="Kristiansen K."/>
            <person name="Kudrna D."/>
            <person name="Kulathinal R.J."/>
            <person name="Kumar S."/>
            <person name="Kwok R."/>
            <person name="Lander E."/>
            <person name="Langley C.H."/>
            <person name="Lapoint R."/>
            <person name="Lazzaro B.P."/>
            <person name="Lee S.J."/>
            <person name="Levesque L."/>
            <person name="Li R."/>
            <person name="Lin C.F."/>
            <person name="Lin M.F."/>
            <person name="Lindblad-Toh K."/>
            <person name="Llopart A."/>
            <person name="Long M."/>
            <person name="Low L."/>
            <person name="Lozovsky E."/>
            <person name="Lu J."/>
            <person name="Luo M."/>
            <person name="Machado C.A."/>
            <person name="Makalowski W."/>
            <person name="Marzo M."/>
            <person name="Matsuda M."/>
            <person name="Matzkin L."/>
            <person name="McAllister B."/>
            <person name="McBride C.S."/>
            <person name="McKernan B."/>
            <person name="McKernan K."/>
            <person name="Mendez-Lago M."/>
            <person name="Minx P."/>
            <person name="Mollenhauer M.U."/>
            <person name="Montooth K."/>
            <person name="Mount S.M."/>
            <person name="Mu X."/>
            <person name="Myers E."/>
            <person name="Negre B."/>
            <person name="Newfeld S."/>
            <person name="Nielsen R."/>
            <person name="Noor M.A."/>
            <person name="O'Grady P."/>
            <person name="Pachter L."/>
            <person name="Papaceit M."/>
            <person name="Parisi M.J."/>
            <person name="Parisi M."/>
            <person name="Parts L."/>
            <person name="Pedersen J.S."/>
            <person name="Pesole G."/>
            <person name="Phillippy A.M."/>
            <person name="Ponting C.P."/>
            <person name="Pop M."/>
            <person name="Porcelli D."/>
            <person name="Powell J.R."/>
            <person name="Prohaska S."/>
            <person name="Pruitt K."/>
            <person name="Puig M."/>
            <person name="Quesneville H."/>
            <person name="Ram K.R."/>
            <person name="Rand D."/>
            <person name="Rasmussen M.D."/>
            <person name="Reed L.K."/>
            <person name="Reenan R."/>
            <person name="Reily A."/>
            <person name="Remington K.A."/>
            <person name="Rieger T.T."/>
            <person name="Ritchie M.G."/>
            <person name="Robin C."/>
            <person name="Rogers Y.H."/>
            <person name="Rohde C."/>
            <person name="Rozas J."/>
            <person name="Rubenfield M.J."/>
            <person name="Ruiz A."/>
            <person name="Russo S."/>
            <person name="Salzberg S.L."/>
            <person name="Sanchez-Gracia A."/>
            <person name="Saranga D.J."/>
            <person name="Sato H."/>
            <person name="Schaeffer S.W."/>
            <person name="Schatz M.C."/>
            <person name="Schlenke T."/>
            <person name="Schwartz R."/>
            <person name="Segarra C."/>
            <person name="Singh R.S."/>
            <person name="Sirot L."/>
            <person name="Sirota M."/>
            <person name="Sisneros N.B."/>
            <person name="Smith C.D."/>
            <person name="Smith T.F."/>
            <person name="Spieth J."/>
            <person name="Stage D.E."/>
            <person name="Stark A."/>
            <person name="Stephan W."/>
            <person name="Strausberg R.L."/>
            <person name="Strempel S."/>
            <person name="Sturgill D."/>
            <person name="Sutton G."/>
            <person name="Sutton G.G."/>
            <person name="Tao W."/>
            <person name="Teichmann S."/>
            <person name="Tobari Y.N."/>
            <person name="Tomimura Y."/>
            <person name="Tsolas J.M."/>
            <person name="Valente V.L."/>
            <person name="Venter E."/>
            <person name="Venter J.C."/>
            <person name="Vicario S."/>
            <person name="Vieira F.G."/>
            <person name="Vilella A.J."/>
            <person name="Villasante A."/>
            <person name="Walenz B."/>
            <person name="Wang J."/>
            <person name="Wasserman M."/>
            <person name="Watts T."/>
            <person name="Wilson D."/>
            <person name="Wilson R.K."/>
            <person name="Wing R.A."/>
            <person name="Wolfner M.F."/>
            <person name="Wong A."/>
            <person name="Wong G.K."/>
            <person name="Wu C.I."/>
            <person name="Wu G."/>
            <person name="Yamamoto D."/>
            <person name="Yang H.P."/>
            <person name="Yang S.P."/>
            <person name="Yorke J.A."/>
            <person name="Yoshida K."/>
            <person name="Zdobnov E."/>
            <person name="Zhang P."/>
            <person name="Zhang Y."/>
            <person name="Zimin A.V."/>
            <person name="Baldwin J."/>
            <person name="Abdouelleil A."/>
            <person name="Abdulkadir J."/>
            <person name="Abebe A."/>
            <person name="Abera B."/>
            <person name="Abreu J."/>
            <person name="Acer S.C."/>
            <person name="Aftuck L."/>
            <person name="Alexander A."/>
            <person name="An P."/>
            <person name="Anderson E."/>
            <person name="Anderson S."/>
            <person name="Arachi H."/>
            <person name="Azer M."/>
            <person name="Bachantsang P."/>
            <person name="Barry A."/>
            <person name="Bayul T."/>
            <person name="Berlin A."/>
            <person name="Bessette D."/>
            <person name="Bloom T."/>
            <person name="Blye J."/>
            <person name="Boguslavskiy L."/>
            <person name="Bonnet C."/>
            <person name="Boukhgalter B."/>
            <person name="Bourzgui I."/>
            <person name="Brown A."/>
            <person name="Cahill P."/>
            <person name="Channer S."/>
            <person name="Cheshatsang Y."/>
            <person name="Chuda L."/>
            <person name="Citroen M."/>
            <person name="Collymore A."/>
            <person name="Cooke P."/>
            <person name="Costello M."/>
            <person name="D'Aco K."/>
            <person name="Daza R."/>
            <person name="De Haan G."/>
            <person name="DeGray S."/>
            <person name="DeMaso C."/>
            <person name="Dhargay N."/>
            <person name="Dooley K."/>
            <person name="Dooley E."/>
            <person name="Doricent M."/>
            <person name="Dorje P."/>
            <person name="Dorjee K."/>
            <person name="Dupes A."/>
            <person name="Elong R."/>
            <person name="Falk J."/>
            <person name="Farina A."/>
            <person name="Faro S."/>
            <person name="Ferguson D."/>
            <person name="Fisher S."/>
            <person name="Foley C.D."/>
            <person name="Franke A."/>
            <person name="Friedrich D."/>
            <person name="Gadbois L."/>
            <person name="Gearin G."/>
            <person name="Gearin C.R."/>
            <person name="Giannoukos G."/>
            <person name="Goode T."/>
            <person name="Graham J."/>
            <person name="Grandbois E."/>
            <person name="Grewal S."/>
            <person name="Gyaltsen K."/>
            <person name="Hafez N."/>
            <person name="Hagos B."/>
            <person name="Hall J."/>
            <person name="Henson C."/>
            <person name="Hollinger A."/>
            <person name="Honan T."/>
            <person name="Huard M.D."/>
            <person name="Hughes L."/>
            <person name="Hurhula B."/>
            <person name="Husby M.E."/>
            <person name="Kamat A."/>
            <person name="Kanga B."/>
            <person name="Kashin S."/>
            <person name="Khazanovich D."/>
            <person name="Kisner P."/>
            <person name="Lance K."/>
            <person name="Lara M."/>
            <person name="Lee W."/>
            <person name="Lennon N."/>
            <person name="Letendre F."/>
            <person name="LeVine R."/>
            <person name="Lipovsky A."/>
            <person name="Liu X."/>
            <person name="Liu J."/>
            <person name="Liu S."/>
            <person name="Lokyitsang T."/>
            <person name="Lokyitsang Y."/>
            <person name="Lubonja R."/>
            <person name="Lui A."/>
            <person name="MacDonald P."/>
            <person name="Magnisalis V."/>
            <person name="Maru K."/>
            <person name="Matthews C."/>
            <person name="McCusker W."/>
            <person name="McDonough S."/>
            <person name="Mehta T."/>
            <person name="Meldrim J."/>
            <person name="Meneus L."/>
            <person name="Mihai O."/>
            <person name="Mihalev A."/>
            <person name="Mihova T."/>
            <person name="Mittelman R."/>
            <person name="Mlenga V."/>
            <person name="Montmayeur A."/>
            <person name="Mulrain L."/>
            <person name="Navidi A."/>
            <person name="Naylor J."/>
            <person name="Negash T."/>
            <person name="Nguyen T."/>
            <person name="Nguyen N."/>
            <person name="Nicol R."/>
            <person name="Norbu C."/>
            <person name="Norbu N."/>
            <person name="Novod N."/>
            <person name="O'Neill B."/>
            <person name="Osman S."/>
            <person name="Markiewicz E."/>
            <person name="Oyono O.L."/>
            <person name="Patti C."/>
            <person name="Phunkhang P."/>
            <person name="Pierre F."/>
            <person name="Priest M."/>
            <person name="Raghuraman S."/>
            <person name="Rege F."/>
            <person name="Reyes R."/>
            <person name="Rise C."/>
            <person name="Rogov P."/>
            <person name="Ross K."/>
            <person name="Ryan E."/>
            <person name="Settipalli S."/>
            <person name="Shea T."/>
            <person name="Sherpa N."/>
            <person name="Shi L."/>
            <person name="Shih D."/>
            <person name="Sparrow T."/>
            <person name="Spaulding J."/>
            <person name="Stalker J."/>
            <person name="Stange-Thomann N."/>
            <person name="Stavropoulos S."/>
            <person name="Stone C."/>
            <person name="Strader C."/>
            <person name="Tesfaye S."/>
            <person name="Thomson T."/>
            <person name="Thoulutsang Y."/>
            <person name="Thoulutsang D."/>
            <person name="Topham K."/>
            <person name="Topping I."/>
            <person name="Tsamla T."/>
            <person name="Vassiliev H."/>
            <person name="Vo A."/>
            <person name="Wangchuk T."/>
            <person name="Wangdi T."/>
            <person name="Weiand M."/>
            <person name="Wilkinson J."/>
            <person name="Wilson A."/>
            <person name="Yadav S."/>
            <person name="Young G."/>
            <person name="Yu Q."/>
            <person name="Zembek L."/>
            <person name="Zhong D."/>
            <person name="Zimmer A."/>
            <person name="Zwirko Z."/>
            <person name="Jaffe D.B."/>
            <person name="Alvarez P."/>
            <person name="Brockman W."/>
            <person name="Butler J."/>
            <person name="Chin C."/>
            <person name="Gnerre S."/>
            <person name="Grabherr M."/>
            <person name="Kleber M."/>
            <person name="Mauceli E."/>
            <person name="MacCallum I."/>
        </authorList>
    </citation>
    <scope>NUCLEOTIDE SEQUENCE [LARGE SCALE GENOMIC DNA]</scope>
    <source>
        <strain evidence="3">MSH-3 / Tucson 14011-0111.49</strain>
    </source>
</reference>
<organism evidence="3">
    <name type="scientific">Drosophila persimilis</name>
    <name type="common">Fruit fly</name>
    <dbReference type="NCBI Taxonomy" id="7234"/>
    <lineage>
        <taxon>Eukaryota</taxon>
        <taxon>Metazoa</taxon>
        <taxon>Ecdysozoa</taxon>
        <taxon>Arthropoda</taxon>
        <taxon>Hexapoda</taxon>
        <taxon>Insecta</taxon>
        <taxon>Pterygota</taxon>
        <taxon>Neoptera</taxon>
        <taxon>Endopterygota</taxon>
        <taxon>Diptera</taxon>
        <taxon>Brachycera</taxon>
        <taxon>Muscomorpha</taxon>
        <taxon>Ephydroidea</taxon>
        <taxon>Drosophilidae</taxon>
        <taxon>Drosophila</taxon>
        <taxon>Sophophora</taxon>
    </lineage>
</organism>
<dbReference type="OMA" id="TPDLCHK"/>
<keyword evidence="3" id="KW-1185">Reference proteome</keyword>
<accession>B4IRQ6</accession>
<feature type="transmembrane region" description="Helical" evidence="1">
    <location>
        <begin position="77"/>
        <end position="96"/>
    </location>
</feature>
<keyword evidence="1" id="KW-0472">Membrane</keyword>
<dbReference type="PhylomeDB" id="B4IRQ6"/>
<sequence length="149" mass="16385">MIYLQNCCCFVDLRLGAIISGLVHAIADVLGGFFIMIMAGTGTPDLCHKLTIFLFIVHLVSCAGMVFGSIKLSTKFMIPYILMTLAMILYLIPLFVADVILAVWYFVLITYFILFYQFIDRIEQAVAICHCIGCVFLIGGALLVGSALA</sequence>
<dbReference type="EMBL" id="CH695353">
    <property type="protein sequence ID" value="EDW38665.1"/>
    <property type="molecule type" value="Genomic_DNA"/>
</dbReference>
<feature type="transmembrane region" description="Helical" evidence="1">
    <location>
        <begin position="50"/>
        <end position="70"/>
    </location>
</feature>
<protein>
    <submittedName>
        <fullName evidence="2">GL18443</fullName>
    </submittedName>
</protein>
<keyword evidence="1" id="KW-0812">Transmembrane</keyword>
<dbReference type="Proteomes" id="UP000008744">
    <property type="component" value="Unassembled WGS sequence"/>
</dbReference>
<feature type="transmembrane region" description="Helical" evidence="1">
    <location>
        <begin position="102"/>
        <end position="119"/>
    </location>
</feature>
<proteinExistence type="predicted"/>